<feature type="region of interest" description="Disordered" evidence="5">
    <location>
        <begin position="762"/>
        <end position="820"/>
    </location>
</feature>
<organism evidence="7 8">
    <name type="scientific">Psilocybe cf. subviscida</name>
    <dbReference type="NCBI Taxonomy" id="2480587"/>
    <lineage>
        <taxon>Eukaryota</taxon>
        <taxon>Fungi</taxon>
        <taxon>Dikarya</taxon>
        <taxon>Basidiomycota</taxon>
        <taxon>Agaricomycotina</taxon>
        <taxon>Agaricomycetes</taxon>
        <taxon>Agaricomycetidae</taxon>
        <taxon>Agaricales</taxon>
        <taxon>Agaricineae</taxon>
        <taxon>Strophariaceae</taxon>
        <taxon>Psilocybe</taxon>
    </lineage>
</organism>
<proteinExistence type="predicted"/>
<name>A0A8H5BD89_9AGAR</name>
<dbReference type="OrthoDB" id="4456959at2759"/>
<feature type="region of interest" description="Disordered" evidence="5">
    <location>
        <begin position="885"/>
        <end position="918"/>
    </location>
</feature>
<dbReference type="Gene3D" id="4.10.240.10">
    <property type="entry name" value="Zn(2)-C6 fungal-type DNA-binding domain"/>
    <property type="match status" value="1"/>
</dbReference>
<keyword evidence="8" id="KW-1185">Reference proteome</keyword>
<feature type="compositionally biased region" description="Basic and acidic residues" evidence="5">
    <location>
        <begin position="18"/>
        <end position="28"/>
    </location>
</feature>
<sequence>MKRGNSLSMPSTTQSALHDPRQKKDRACDACRRRKTKCDGPMMPKHVCTNCIQNRKECTYVEASKPRGPPKAYITGLEDRLEALEALLHQLSPDNDHSAELGPPIIRGSWKSQDASSKTSKSQSLLTANLLPPLLIPYQTQGPSNAATTSIISSSSRSTHLNFGPKPRTKHQPKKKEATVTFDHYRSDDSYDGESSSSSETDEVAVPSFSGRLKVTLRGVESDDATEDNNMRFHGRSSTAGLVELTRQFKHINFQADSQPPATMPANLTDAHSRRRQFWKRPDWEYSYEGHNHSELLNSVVQRLPPADLAESLVHLYFQYSNCIFPLLHRPTFEKQWKDKFYLRNIWFADMCFAIFAVASRWSNDERVLPMSLAQDEEGLAWRLAGERYFDVCMEIHRTRRSLFYPTSLFEIQALTLVSMYLKGTCAFPTAWAMVCLALRKAQDVGAHRRKVYRDEPNSDDELWKRSFWHLVVLDRVLSANLGRACGIAEEDFDLDLPLEVDDEYWESRDGPREAFEQPSGVPSLVSSFTQLIKLSQIIAFVLKTLYAIDRTIYRGHIKINMRTMKEQSTSAMSEWLDSIPEHLKWTDNMDVGVFSNQSSFLFTLYHSIQILVYRPLISKASFARSLDERTPYQSDTPPPIPALTDPAIIACMEAAKATALIIRRQKKLGFYNFYIPCIIDASYVCCAVFLLRAWNLKAQERELCDRGISDIKPPLVTYIEEDAAHAKTFYDMLEAAKDRWNVVDVLLGDLEDAFADLVDDTPLHRPTATPAANTSSQDDTFEVPPALAPPHDQPTAYTMESASAHPSNSKSSPYPTALGRSYPFTPSPSVYPSPISRVGPHPIRFPSRRPSQAVGLGRIPNIAKTGLWAPALQPVSSINAELRGAPPNVPPTPLSGYSQSPLSASTNSGGGTSATWTDRAPVFVSSLRRSADTPGEREDLGAADNSRAFAVPPMNGSMKYVEKGQGHDMAFNPHEHQHQHQHQRYPHQHQLGYAKPSQVQQNSYILPPSVIPDGHGLNPENVVHAMNPRLDGWGNSKSHALVNQTTARSDPGVWTANAHEHPHLGAQNYIAQDGSRAHPPQQETGTHNLYYNYAQPM</sequence>
<feature type="domain" description="Zn(2)-C6 fungal-type" evidence="6">
    <location>
        <begin position="27"/>
        <end position="60"/>
    </location>
</feature>
<dbReference type="PROSITE" id="PS00463">
    <property type="entry name" value="ZN2_CY6_FUNGAL_1"/>
    <property type="match status" value="1"/>
</dbReference>
<dbReference type="GO" id="GO:0006351">
    <property type="term" value="P:DNA-templated transcription"/>
    <property type="evidence" value="ECO:0007669"/>
    <property type="project" value="InterPro"/>
</dbReference>
<comment type="caution">
    <text evidence="7">The sequence shown here is derived from an EMBL/GenBank/DDBJ whole genome shotgun (WGS) entry which is preliminary data.</text>
</comment>
<evidence type="ECO:0000256" key="3">
    <source>
        <dbReference type="ARBA" id="ARBA00023125"/>
    </source>
</evidence>
<evidence type="ECO:0000256" key="2">
    <source>
        <dbReference type="ARBA" id="ARBA00022723"/>
    </source>
</evidence>
<feature type="compositionally biased region" description="Low complexity" evidence="5">
    <location>
        <begin position="802"/>
        <end position="814"/>
    </location>
</feature>
<dbReference type="GO" id="GO:0000981">
    <property type="term" value="F:DNA-binding transcription factor activity, RNA polymerase II-specific"/>
    <property type="evidence" value="ECO:0007669"/>
    <property type="project" value="InterPro"/>
</dbReference>
<feature type="compositionally biased region" description="Polar residues" evidence="5">
    <location>
        <begin position="1"/>
        <end position="16"/>
    </location>
</feature>
<dbReference type="InterPro" id="IPR007219">
    <property type="entry name" value="XnlR_reg_dom"/>
</dbReference>
<evidence type="ECO:0000256" key="1">
    <source>
        <dbReference type="ARBA" id="ARBA00004123"/>
    </source>
</evidence>
<dbReference type="GO" id="GO:0005634">
    <property type="term" value="C:nucleus"/>
    <property type="evidence" value="ECO:0007669"/>
    <property type="project" value="UniProtKB-SubCell"/>
</dbReference>
<evidence type="ECO:0000313" key="8">
    <source>
        <dbReference type="Proteomes" id="UP000567179"/>
    </source>
</evidence>
<feature type="region of interest" description="Disordered" evidence="5">
    <location>
        <begin position="1"/>
        <end position="28"/>
    </location>
</feature>
<evidence type="ECO:0000259" key="6">
    <source>
        <dbReference type="PROSITE" id="PS50048"/>
    </source>
</evidence>
<dbReference type="AlphaFoldDB" id="A0A8H5BD89"/>
<dbReference type="Pfam" id="PF04082">
    <property type="entry name" value="Fungal_trans"/>
    <property type="match status" value="1"/>
</dbReference>
<dbReference type="PANTHER" id="PTHR46910">
    <property type="entry name" value="TRANSCRIPTION FACTOR PDR1"/>
    <property type="match status" value="1"/>
</dbReference>
<feature type="compositionally biased region" description="Basic and acidic residues" evidence="5">
    <location>
        <begin position="175"/>
        <end position="189"/>
    </location>
</feature>
<dbReference type="InterPro" id="IPR001138">
    <property type="entry name" value="Zn2Cys6_DnaBD"/>
</dbReference>
<dbReference type="EMBL" id="JAACJJ010000028">
    <property type="protein sequence ID" value="KAF5321105.1"/>
    <property type="molecule type" value="Genomic_DNA"/>
</dbReference>
<dbReference type="GO" id="GO:0008270">
    <property type="term" value="F:zinc ion binding"/>
    <property type="evidence" value="ECO:0007669"/>
    <property type="project" value="InterPro"/>
</dbReference>
<keyword evidence="2" id="KW-0479">Metal-binding</keyword>
<dbReference type="InterPro" id="IPR036864">
    <property type="entry name" value="Zn2-C6_fun-type_DNA-bd_sf"/>
</dbReference>
<reference evidence="7 8" key="1">
    <citation type="journal article" date="2020" name="ISME J.">
        <title>Uncovering the hidden diversity of litter-decomposition mechanisms in mushroom-forming fungi.</title>
        <authorList>
            <person name="Floudas D."/>
            <person name="Bentzer J."/>
            <person name="Ahren D."/>
            <person name="Johansson T."/>
            <person name="Persson P."/>
            <person name="Tunlid A."/>
        </authorList>
    </citation>
    <scope>NUCLEOTIDE SEQUENCE [LARGE SCALE GENOMIC DNA]</scope>
    <source>
        <strain evidence="7 8">CBS 101986</strain>
    </source>
</reference>
<keyword evidence="4" id="KW-0539">Nucleus</keyword>
<feature type="compositionally biased region" description="Low complexity" evidence="5">
    <location>
        <begin position="904"/>
        <end position="918"/>
    </location>
</feature>
<dbReference type="Proteomes" id="UP000567179">
    <property type="component" value="Unassembled WGS sequence"/>
</dbReference>
<dbReference type="PANTHER" id="PTHR46910:SF3">
    <property type="entry name" value="HALOTOLERANCE PROTEIN 9-RELATED"/>
    <property type="match status" value="1"/>
</dbReference>
<keyword evidence="3" id="KW-0238">DNA-binding</keyword>
<evidence type="ECO:0000256" key="5">
    <source>
        <dbReference type="SAM" id="MobiDB-lite"/>
    </source>
</evidence>
<protein>
    <recommendedName>
        <fullName evidence="6">Zn(2)-C6 fungal-type domain-containing protein</fullName>
    </recommendedName>
</protein>
<feature type="compositionally biased region" description="Low complexity" evidence="5">
    <location>
        <begin position="148"/>
        <end position="159"/>
    </location>
</feature>
<dbReference type="SMART" id="SM00906">
    <property type="entry name" value="Fungal_trans"/>
    <property type="match status" value="1"/>
</dbReference>
<evidence type="ECO:0000256" key="4">
    <source>
        <dbReference type="ARBA" id="ARBA00023242"/>
    </source>
</evidence>
<dbReference type="GO" id="GO:0003677">
    <property type="term" value="F:DNA binding"/>
    <property type="evidence" value="ECO:0007669"/>
    <property type="project" value="UniProtKB-KW"/>
</dbReference>
<dbReference type="CDD" id="cd12148">
    <property type="entry name" value="fungal_TF_MHR"/>
    <property type="match status" value="1"/>
</dbReference>
<gene>
    <name evidence="7" type="ORF">D9619_001746</name>
</gene>
<dbReference type="InterPro" id="IPR050987">
    <property type="entry name" value="AtrR-like"/>
</dbReference>
<dbReference type="CDD" id="cd00067">
    <property type="entry name" value="GAL4"/>
    <property type="match status" value="1"/>
</dbReference>
<feature type="region of interest" description="Disordered" evidence="5">
    <location>
        <begin position="141"/>
        <end position="207"/>
    </location>
</feature>
<evidence type="ECO:0000313" key="7">
    <source>
        <dbReference type="EMBL" id="KAF5321105.1"/>
    </source>
</evidence>
<dbReference type="PROSITE" id="PS50048">
    <property type="entry name" value="ZN2_CY6_FUNGAL_2"/>
    <property type="match status" value="1"/>
</dbReference>
<dbReference type="SMART" id="SM00066">
    <property type="entry name" value="GAL4"/>
    <property type="match status" value="1"/>
</dbReference>
<dbReference type="SUPFAM" id="SSF57701">
    <property type="entry name" value="Zn2/Cys6 DNA-binding domain"/>
    <property type="match status" value="1"/>
</dbReference>
<dbReference type="Pfam" id="PF00172">
    <property type="entry name" value="Zn_clus"/>
    <property type="match status" value="1"/>
</dbReference>
<comment type="subcellular location">
    <subcellularLocation>
        <location evidence="1">Nucleus</location>
    </subcellularLocation>
</comment>
<accession>A0A8H5BD89</accession>